<feature type="transmembrane region" description="Helical" evidence="1">
    <location>
        <begin position="20"/>
        <end position="42"/>
    </location>
</feature>
<dbReference type="AlphaFoldDB" id="A0A562IYJ0"/>
<keyword evidence="1" id="KW-1133">Transmembrane helix</keyword>
<name>A0A562IYJ0_9ACTN</name>
<dbReference type="Proteomes" id="UP000321490">
    <property type="component" value="Unassembled WGS sequence"/>
</dbReference>
<evidence type="ECO:0000313" key="2">
    <source>
        <dbReference type="EMBL" id="TWH75675.1"/>
    </source>
</evidence>
<dbReference type="EMBL" id="VLKF01000001">
    <property type="protein sequence ID" value="TWH75675.1"/>
    <property type="molecule type" value="Genomic_DNA"/>
</dbReference>
<proteinExistence type="predicted"/>
<evidence type="ECO:0000313" key="3">
    <source>
        <dbReference type="Proteomes" id="UP000321490"/>
    </source>
</evidence>
<feature type="transmembrane region" description="Helical" evidence="1">
    <location>
        <begin position="54"/>
        <end position="78"/>
    </location>
</feature>
<gene>
    <name evidence="2" type="ORF">JD78_04239</name>
</gene>
<keyword evidence="1" id="KW-0812">Transmembrane</keyword>
<accession>A0A562IYJ0</accession>
<dbReference type="OrthoDB" id="5198436at2"/>
<sequence length="171" mass="17726">MAALDDPQTRTALAAHRAGALRWLGGGALAVVLGCVAGAAVVRIARDGGERAPFAGLVVVALVAGGVVGVVVGVGALLRTRRWTRALAGTGWRAGVLRVAGPATLQVEPVGYDDLTDEPVRLRLQSTAIWRTRAVQRLDGAEVRCAEVSPREWLLTADGAGTVYGARVATR</sequence>
<keyword evidence="1" id="KW-0472">Membrane</keyword>
<dbReference type="RefSeq" id="WP_153357924.1">
    <property type="nucleotide sequence ID" value="NZ_JABGDC010000001.1"/>
</dbReference>
<organism evidence="2 3">
    <name type="scientific">Modestobacter roseus</name>
    <dbReference type="NCBI Taxonomy" id="1181884"/>
    <lineage>
        <taxon>Bacteria</taxon>
        <taxon>Bacillati</taxon>
        <taxon>Actinomycetota</taxon>
        <taxon>Actinomycetes</taxon>
        <taxon>Geodermatophilales</taxon>
        <taxon>Geodermatophilaceae</taxon>
        <taxon>Modestobacter</taxon>
    </lineage>
</organism>
<protein>
    <submittedName>
        <fullName evidence="2">Uncharacterized protein</fullName>
    </submittedName>
</protein>
<keyword evidence="3" id="KW-1185">Reference proteome</keyword>
<reference evidence="2 3" key="1">
    <citation type="submission" date="2019-07" db="EMBL/GenBank/DDBJ databases">
        <title>R&amp;d 2014.</title>
        <authorList>
            <person name="Klenk H.-P."/>
        </authorList>
    </citation>
    <scope>NUCLEOTIDE SEQUENCE [LARGE SCALE GENOMIC DNA]</scope>
    <source>
        <strain evidence="2 3">DSM 45764</strain>
    </source>
</reference>
<evidence type="ECO:0000256" key="1">
    <source>
        <dbReference type="SAM" id="Phobius"/>
    </source>
</evidence>
<comment type="caution">
    <text evidence="2">The sequence shown here is derived from an EMBL/GenBank/DDBJ whole genome shotgun (WGS) entry which is preliminary data.</text>
</comment>